<accession>A0AAN8F010</accession>
<dbReference type="EMBL" id="WIXE01024975">
    <property type="protein sequence ID" value="KAK5965127.1"/>
    <property type="molecule type" value="Genomic_DNA"/>
</dbReference>
<dbReference type="AlphaFoldDB" id="A0AAN8F010"/>
<comment type="caution">
    <text evidence="3">The sequence shown here is derived from an EMBL/GenBank/DDBJ whole genome shotgun (WGS) entry which is preliminary data.</text>
</comment>
<keyword evidence="2" id="KW-0812">Transmembrane</keyword>
<sequence length="117" mass="13965">MRMDSREAVVRLPYQRLIRRPINLLVPLELEDGISERRDVNTNTREKREDQATLSDRGNQEEQDPPEPRYNLRSRRKVNNSENTLSQFGNLFTLSLFSQTMLTTLYFFYVLLPYKPR</sequence>
<name>A0AAN8F010_TRICO</name>
<protein>
    <submittedName>
        <fullName evidence="3">Uncharacterized protein</fullName>
    </submittedName>
</protein>
<organism evidence="3 4">
    <name type="scientific">Trichostrongylus colubriformis</name>
    <name type="common">Black scour worm</name>
    <dbReference type="NCBI Taxonomy" id="6319"/>
    <lineage>
        <taxon>Eukaryota</taxon>
        <taxon>Metazoa</taxon>
        <taxon>Ecdysozoa</taxon>
        <taxon>Nematoda</taxon>
        <taxon>Chromadorea</taxon>
        <taxon>Rhabditida</taxon>
        <taxon>Rhabditina</taxon>
        <taxon>Rhabditomorpha</taxon>
        <taxon>Strongyloidea</taxon>
        <taxon>Trichostrongylidae</taxon>
        <taxon>Trichostrongylus</taxon>
    </lineage>
</organism>
<evidence type="ECO:0000256" key="2">
    <source>
        <dbReference type="SAM" id="Phobius"/>
    </source>
</evidence>
<keyword evidence="2" id="KW-1133">Transmembrane helix</keyword>
<evidence type="ECO:0000313" key="4">
    <source>
        <dbReference type="Proteomes" id="UP001331761"/>
    </source>
</evidence>
<evidence type="ECO:0000256" key="1">
    <source>
        <dbReference type="SAM" id="MobiDB-lite"/>
    </source>
</evidence>
<evidence type="ECO:0000313" key="3">
    <source>
        <dbReference type="EMBL" id="KAK5965127.1"/>
    </source>
</evidence>
<feature type="region of interest" description="Disordered" evidence="1">
    <location>
        <begin position="35"/>
        <end position="79"/>
    </location>
</feature>
<feature type="transmembrane region" description="Helical" evidence="2">
    <location>
        <begin position="91"/>
        <end position="112"/>
    </location>
</feature>
<keyword evidence="2" id="KW-0472">Membrane</keyword>
<dbReference type="Proteomes" id="UP001331761">
    <property type="component" value="Unassembled WGS sequence"/>
</dbReference>
<reference evidence="3 4" key="1">
    <citation type="submission" date="2019-10" db="EMBL/GenBank/DDBJ databases">
        <title>Assembly and Annotation for the nematode Trichostrongylus colubriformis.</title>
        <authorList>
            <person name="Martin J."/>
        </authorList>
    </citation>
    <scope>NUCLEOTIDE SEQUENCE [LARGE SCALE GENOMIC DNA]</scope>
    <source>
        <strain evidence="3">G859</strain>
        <tissue evidence="3">Whole worm</tissue>
    </source>
</reference>
<gene>
    <name evidence="3" type="ORF">GCK32_013732</name>
</gene>
<feature type="compositionally biased region" description="Basic and acidic residues" evidence="1">
    <location>
        <begin position="35"/>
        <end position="51"/>
    </location>
</feature>
<proteinExistence type="predicted"/>
<keyword evidence="4" id="KW-1185">Reference proteome</keyword>